<proteinExistence type="predicted"/>
<feature type="domain" description="Fido" evidence="1">
    <location>
        <begin position="123"/>
        <end position="283"/>
    </location>
</feature>
<dbReference type="SUPFAM" id="SSF140931">
    <property type="entry name" value="Fic-like"/>
    <property type="match status" value="1"/>
</dbReference>
<dbReference type="InterPro" id="IPR040198">
    <property type="entry name" value="Fido_containing"/>
</dbReference>
<evidence type="ECO:0000313" key="2">
    <source>
        <dbReference type="EMBL" id="VAW46902.1"/>
    </source>
</evidence>
<protein>
    <recommendedName>
        <fullName evidence="1">Fido domain-containing protein</fullName>
    </recommendedName>
</protein>
<evidence type="ECO:0000259" key="1">
    <source>
        <dbReference type="PROSITE" id="PS51459"/>
    </source>
</evidence>
<sequence length="387" mass="44589">MDKTVLRNVIKYVETMRFGMFKFQVGLNDTELSLLLQRVEDAQERFASSPLSHVANTLEKEVVVRSIFGTNTIEGGELSEEETEKILEISSEQVQSTQQRRVLNIKHAYEYIQEVSSVDGWNPSLENVLNIHRLVYAELGGGNNRPGVLRDNPKDKVTKVGNAEHGGVYKPPQLGKDIRLLLEILLEWNKTLEKEGISALIRAPLVHLYFELIHPFWDGNGRVGRVLEAGILYSNGFRYAPFAQANFYLNNIDSYFTLFNSCRKKAKKKYDFPNSEFVEFFLQGMLETINHLHDRVNRMIHVVLFEAKIKRLYDEKGINDRQYAIINEVFRNDGIAPINLSNLKQLPWYIALYSKLTDKTRKRDLSSLQKLELILIDEDGRLLPDVV</sequence>
<organism evidence="2">
    <name type="scientific">hydrothermal vent metagenome</name>
    <dbReference type="NCBI Taxonomy" id="652676"/>
    <lineage>
        <taxon>unclassified sequences</taxon>
        <taxon>metagenomes</taxon>
        <taxon>ecological metagenomes</taxon>
    </lineage>
</organism>
<gene>
    <name evidence="2" type="ORF">MNBD_GAMMA04-2276</name>
</gene>
<dbReference type="InterPro" id="IPR003812">
    <property type="entry name" value="Fido"/>
</dbReference>
<reference evidence="2" key="1">
    <citation type="submission" date="2018-06" db="EMBL/GenBank/DDBJ databases">
        <authorList>
            <person name="Zhirakovskaya E."/>
        </authorList>
    </citation>
    <scope>NUCLEOTIDE SEQUENCE</scope>
</reference>
<dbReference type="EMBL" id="UOFB01000165">
    <property type="protein sequence ID" value="VAW46902.1"/>
    <property type="molecule type" value="Genomic_DNA"/>
</dbReference>
<accession>A0A3B0W6R6</accession>
<dbReference type="Pfam" id="PF02661">
    <property type="entry name" value="Fic"/>
    <property type="match status" value="1"/>
</dbReference>
<dbReference type="PANTHER" id="PTHR13504:SF38">
    <property type="entry name" value="FIDO DOMAIN-CONTAINING PROTEIN"/>
    <property type="match status" value="1"/>
</dbReference>
<dbReference type="PANTHER" id="PTHR13504">
    <property type="entry name" value="FIDO DOMAIN-CONTAINING PROTEIN DDB_G0283145"/>
    <property type="match status" value="1"/>
</dbReference>
<dbReference type="AlphaFoldDB" id="A0A3B0W6R6"/>
<dbReference type="InterPro" id="IPR036597">
    <property type="entry name" value="Fido-like_dom_sf"/>
</dbReference>
<dbReference type="Gene3D" id="1.10.3290.10">
    <property type="entry name" value="Fido-like domain"/>
    <property type="match status" value="1"/>
</dbReference>
<name>A0A3B0W6R6_9ZZZZ</name>
<dbReference type="PROSITE" id="PS51459">
    <property type="entry name" value="FIDO"/>
    <property type="match status" value="1"/>
</dbReference>